<accession>A0A9N7V7J1</accession>
<evidence type="ECO:0000313" key="2">
    <source>
        <dbReference type="EMBL" id="CAB1443574.1"/>
    </source>
</evidence>
<reference evidence="2" key="1">
    <citation type="submission" date="2020-03" db="EMBL/GenBank/DDBJ databases">
        <authorList>
            <person name="Weist P."/>
        </authorList>
    </citation>
    <scope>NUCLEOTIDE SEQUENCE</scope>
</reference>
<dbReference type="AlphaFoldDB" id="A0A9N7V7J1"/>
<keyword evidence="1" id="KW-0472">Membrane</keyword>
<name>A0A9N7V7J1_PLEPL</name>
<evidence type="ECO:0000256" key="1">
    <source>
        <dbReference type="SAM" id="Phobius"/>
    </source>
</evidence>
<gene>
    <name evidence="2" type="ORF">PLEPLA_LOCUS31290</name>
</gene>
<comment type="caution">
    <text evidence="2">The sequence shown here is derived from an EMBL/GenBank/DDBJ whole genome shotgun (WGS) entry which is preliminary data.</text>
</comment>
<protein>
    <submittedName>
        <fullName evidence="2">Uncharacterized protein</fullName>
    </submittedName>
</protein>
<dbReference type="EMBL" id="CADEAL010003124">
    <property type="protein sequence ID" value="CAB1443574.1"/>
    <property type="molecule type" value="Genomic_DNA"/>
</dbReference>
<evidence type="ECO:0000313" key="3">
    <source>
        <dbReference type="Proteomes" id="UP001153269"/>
    </source>
</evidence>
<sequence length="130" mass="14581">MAGWCRHRHRDPNRAVLIITINIIAVLTFTSTGFRKRVAVGAPYPHSSIREARATGSHVTRVIKIKSNLTDPDVAELERSEASCRQETGFQKHLECPCNIPVRPTMQRSQRVLMFPHLCGQSVHIQASGQ</sequence>
<organism evidence="2 3">
    <name type="scientific">Pleuronectes platessa</name>
    <name type="common">European plaice</name>
    <dbReference type="NCBI Taxonomy" id="8262"/>
    <lineage>
        <taxon>Eukaryota</taxon>
        <taxon>Metazoa</taxon>
        <taxon>Chordata</taxon>
        <taxon>Craniata</taxon>
        <taxon>Vertebrata</taxon>
        <taxon>Euteleostomi</taxon>
        <taxon>Actinopterygii</taxon>
        <taxon>Neopterygii</taxon>
        <taxon>Teleostei</taxon>
        <taxon>Neoteleostei</taxon>
        <taxon>Acanthomorphata</taxon>
        <taxon>Carangaria</taxon>
        <taxon>Pleuronectiformes</taxon>
        <taxon>Pleuronectoidei</taxon>
        <taxon>Pleuronectidae</taxon>
        <taxon>Pleuronectes</taxon>
    </lineage>
</organism>
<keyword evidence="3" id="KW-1185">Reference proteome</keyword>
<keyword evidence="1" id="KW-1133">Transmembrane helix</keyword>
<keyword evidence="1" id="KW-0812">Transmembrane</keyword>
<proteinExistence type="predicted"/>
<dbReference type="Proteomes" id="UP001153269">
    <property type="component" value="Unassembled WGS sequence"/>
</dbReference>
<feature type="transmembrane region" description="Helical" evidence="1">
    <location>
        <begin position="15"/>
        <end position="34"/>
    </location>
</feature>